<dbReference type="Gene3D" id="1.20.1740.10">
    <property type="entry name" value="Amino acid/polyamine transporter I"/>
    <property type="match status" value="1"/>
</dbReference>
<name>A0A3E2BNH7_9BACT</name>
<evidence type="ECO:0000313" key="6">
    <source>
        <dbReference type="EMBL" id="RFT16310.1"/>
    </source>
</evidence>
<dbReference type="PANTHER" id="PTHR11785:SF512">
    <property type="entry name" value="SOBREMESA, ISOFORM B"/>
    <property type="match status" value="1"/>
</dbReference>
<feature type="transmembrane region" description="Helical" evidence="5">
    <location>
        <begin position="172"/>
        <end position="190"/>
    </location>
</feature>
<feature type="transmembrane region" description="Helical" evidence="5">
    <location>
        <begin position="369"/>
        <end position="389"/>
    </location>
</feature>
<gene>
    <name evidence="6" type="ORF">OP8BY_1914</name>
</gene>
<feature type="transmembrane region" description="Helical" evidence="5">
    <location>
        <begin position="20"/>
        <end position="41"/>
    </location>
</feature>
<dbReference type="InterPro" id="IPR002293">
    <property type="entry name" value="AA/rel_permease1"/>
</dbReference>
<keyword evidence="2 5" id="KW-0812">Transmembrane</keyword>
<feature type="transmembrane region" description="Helical" evidence="5">
    <location>
        <begin position="299"/>
        <end position="324"/>
    </location>
</feature>
<feature type="transmembrane region" description="Helical" evidence="5">
    <location>
        <begin position="430"/>
        <end position="447"/>
    </location>
</feature>
<sequence length="452" mass="48218">MDVPGRNEPELKKTLGPVSLSNIVVANMIGAGIFTTSGLLLRDLGHPLLMLALWVGGGLIALCGALSYGELGAAFPRAGGEYYFLSRLFHPLAGFLSGWVSFFVGFSAPIAASAVGFSEYLARAFPVLDEPLKLGVTVLPVVTKKAIAILVILAFTLVHVQGLKPGARVQNILTTGKVGLILFLVAIGFASSRGSWSHFTSGDWLPADFSSLKVIGLSLMWIMFAYSGWNASAYLGSEIKNPRRDLPLSLLLGTGVVILLYLGLNLLYVYAVPPAEMKGVISVGGLAAGKLLGAGWEKFLSIMIAFALFSSLSAFIIIGPRVYYAMASDRLFFPFAARVHPVSRVPALSIWLQGAIAAVIVVSGTFEHILTYMGFSLGIFPILAVVGVFKLRKNHPDNLKLPGFPLVQVIYLLAGVSILVLGLLQSPGPSGVAILTVLAGLPAYYFFKRKYN</sequence>
<evidence type="ECO:0000313" key="7">
    <source>
        <dbReference type="Proteomes" id="UP000257323"/>
    </source>
</evidence>
<keyword evidence="3 5" id="KW-1133">Transmembrane helix</keyword>
<feature type="transmembrane region" description="Helical" evidence="5">
    <location>
        <begin position="137"/>
        <end position="160"/>
    </location>
</feature>
<proteinExistence type="predicted"/>
<feature type="transmembrane region" description="Helical" evidence="5">
    <location>
        <begin position="401"/>
        <end position="424"/>
    </location>
</feature>
<dbReference type="EMBL" id="QUAH01000004">
    <property type="protein sequence ID" value="RFT16310.1"/>
    <property type="molecule type" value="Genomic_DNA"/>
</dbReference>
<feature type="transmembrane region" description="Helical" evidence="5">
    <location>
        <begin position="250"/>
        <end position="271"/>
    </location>
</feature>
<evidence type="ECO:0000256" key="1">
    <source>
        <dbReference type="ARBA" id="ARBA00004141"/>
    </source>
</evidence>
<dbReference type="GO" id="GO:0015179">
    <property type="term" value="F:L-amino acid transmembrane transporter activity"/>
    <property type="evidence" value="ECO:0007669"/>
    <property type="project" value="TreeGrafter"/>
</dbReference>
<evidence type="ECO:0000256" key="5">
    <source>
        <dbReference type="SAM" id="Phobius"/>
    </source>
</evidence>
<feature type="transmembrane region" description="Helical" evidence="5">
    <location>
        <begin position="92"/>
        <end position="117"/>
    </location>
</feature>
<dbReference type="Pfam" id="PF13520">
    <property type="entry name" value="AA_permease_2"/>
    <property type="match status" value="1"/>
</dbReference>
<accession>A0A3E2BNH7</accession>
<evidence type="ECO:0000256" key="4">
    <source>
        <dbReference type="ARBA" id="ARBA00023136"/>
    </source>
</evidence>
<feature type="transmembrane region" description="Helical" evidence="5">
    <location>
        <begin position="210"/>
        <end position="229"/>
    </location>
</feature>
<feature type="transmembrane region" description="Helical" evidence="5">
    <location>
        <begin position="47"/>
        <end position="71"/>
    </location>
</feature>
<keyword evidence="4 5" id="KW-0472">Membrane</keyword>
<protein>
    <submittedName>
        <fullName evidence="6">Amino acid permease family protein</fullName>
    </submittedName>
</protein>
<reference evidence="6 7" key="1">
    <citation type="submission" date="2018-08" db="EMBL/GenBank/DDBJ databases">
        <title>Genome analysis of the thermophilic bacterium of the candidate phylum Aminicenantes from deep subsurface aquifer revealed its physiology and ecological role.</title>
        <authorList>
            <person name="Kadnikov V.V."/>
            <person name="Mardanov A.V."/>
            <person name="Beletsky A.V."/>
            <person name="Karnachuk O.V."/>
            <person name="Ravin N.V."/>
        </authorList>
    </citation>
    <scope>NUCLEOTIDE SEQUENCE [LARGE SCALE GENOMIC DNA]</scope>
    <source>
        <strain evidence="6">BY38</strain>
    </source>
</reference>
<feature type="transmembrane region" description="Helical" evidence="5">
    <location>
        <begin position="345"/>
        <end position="363"/>
    </location>
</feature>
<comment type="subcellular location">
    <subcellularLocation>
        <location evidence="1">Membrane</location>
        <topology evidence="1">Multi-pass membrane protein</topology>
    </subcellularLocation>
</comment>
<dbReference type="PANTHER" id="PTHR11785">
    <property type="entry name" value="AMINO ACID TRANSPORTER"/>
    <property type="match status" value="1"/>
</dbReference>
<comment type="caution">
    <text evidence="6">The sequence shown here is derived from an EMBL/GenBank/DDBJ whole genome shotgun (WGS) entry which is preliminary data.</text>
</comment>
<evidence type="ECO:0000256" key="3">
    <source>
        <dbReference type="ARBA" id="ARBA00022989"/>
    </source>
</evidence>
<dbReference type="Proteomes" id="UP000257323">
    <property type="component" value="Unassembled WGS sequence"/>
</dbReference>
<dbReference type="PIRSF" id="PIRSF006060">
    <property type="entry name" value="AA_transporter"/>
    <property type="match status" value="1"/>
</dbReference>
<dbReference type="AlphaFoldDB" id="A0A3E2BNH7"/>
<dbReference type="GO" id="GO:0016020">
    <property type="term" value="C:membrane"/>
    <property type="evidence" value="ECO:0007669"/>
    <property type="project" value="UniProtKB-SubCell"/>
</dbReference>
<dbReference type="InterPro" id="IPR050598">
    <property type="entry name" value="AminoAcid_Transporter"/>
</dbReference>
<organism evidence="6 7">
    <name type="scientific">Candidatus Saccharicenans subterraneus</name>
    <dbReference type="NCBI Taxonomy" id="2508984"/>
    <lineage>
        <taxon>Bacteria</taxon>
        <taxon>Candidatus Aminicenantota</taxon>
        <taxon>Candidatus Aminicenantia</taxon>
        <taxon>Candidatus Aminicenantales</taxon>
        <taxon>Candidatus Saccharicenantaceae</taxon>
        <taxon>Candidatus Saccharicenans</taxon>
    </lineage>
</organism>
<evidence type="ECO:0000256" key="2">
    <source>
        <dbReference type="ARBA" id="ARBA00022692"/>
    </source>
</evidence>